<dbReference type="AlphaFoldDB" id="A0A0V1IWN5"/>
<accession>A0A0V1IWN5</accession>
<comment type="caution">
    <text evidence="2">The sequence shown here is derived from an EMBL/GenBank/DDBJ whole genome shotgun (WGS) entry which is preliminary data.</text>
</comment>
<sequence>MLTPHHPLPTSTLPTTAHPFITKENFSKTINLNCSIFLNCVKKYVKSICHNMLVIVSLHLVKQTLDELFKCFQLLILKCKIPPVAPKINSNCEKLTLENRFCRTHAIQLSDIIVKII</sequence>
<evidence type="ECO:0000313" key="3">
    <source>
        <dbReference type="Proteomes" id="UP000054826"/>
    </source>
</evidence>
<gene>
    <name evidence="1" type="ORF">T4C_10413</name>
    <name evidence="2" type="ORF">T4C_6106</name>
</gene>
<evidence type="ECO:0000313" key="1">
    <source>
        <dbReference type="EMBL" id="KRZ27152.1"/>
    </source>
</evidence>
<evidence type="ECO:0000313" key="2">
    <source>
        <dbReference type="EMBL" id="KRZ27162.1"/>
    </source>
</evidence>
<name>A0A0V1IWN5_TRIPS</name>
<protein>
    <submittedName>
        <fullName evidence="2">Uncharacterized protein</fullName>
    </submittedName>
</protein>
<dbReference type="EMBL" id="JYDV01000170">
    <property type="protein sequence ID" value="KRZ27162.1"/>
    <property type="molecule type" value="Genomic_DNA"/>
</dbReference>
<reference evidence="2 3" key="1">
    <citation type="submission" date="2015-01" db="EMBL/GenBank/DDBJ databases">
        <title>Evolution of Trichinella species and genotypes.</title>
        <authorList>
            <person name="Korhonen P.K."/>
            <person name="Edoardo P."/>
            <person name="Giuseppe L.R."/>
            <person name="Gasser R.B."/>
        </authorList>
    </citation>
    <scope>NUCLEOTIDE SEQUENCE [LARGE SCALE GENOMIC DNA]</scope>
    <source>
        <strain evidence="2">ISS176</strain>
    </source>
</reference>
<dbReference type="EMBL" id="JYDV01000170">
    <property type="protein sequence ID" value="KRZ27152.1"/>
    <property type="molecule type" value="Genomic_DNA"/>
</dbReference>
<organism evidence="2 3">
    <name type="scientific">Trichinella pseudospiralis</name>
    <name type="common">Parasitic roundworm</name>
    <dbReference type="NCBI Taxonomy" id="6337"/>
    <lineage>
        <taxon>Eukaryota</taxon>
        <taxon>Metazoa</taxon>
        <taxon>Ecdysozoa</taxon>
        <taxon>Nematoda</taxon>
        <taxon>Enoplea</taxon>
        <taxon>Dorylaimia</taxon>
        <taxon>Trichinellida</taxon>
        <taxon>Trichinellidae</taxon>
        <taxon>Trichinella</taxon>
    </lineage>
</organism>
<proteinExistence type="predicted"/>
<dbReference type="Proteomes" id="UP000054826">
    <property type="component" value="Unassembled WGS sequence"/>
</dbReference>